<feature type="binding site" evidence="10">
    <location>
        <position position="92"/>
    </location>
    <ligand>
        <name>Mg(2+)</name>
        <dbReference type="ChEBI" id="CHEBI:18420"/>
        <label>1</label>
        <note>catalytic</note>
    </ligand>
</feature>
<dbReference type="PANTHER" id="PTHR43200">
    <property type="entry name" value="PHOSPHATASE"/>
    <property type="match status" value="1"/>
</dbReference>
<dbReference type="GO" id="GO:0000103">
    <property type="term" value="P:sulfate assimilation"/>
    <property type="evidence" value="ECO:0007669"/>
    <property type="project" value="TreeGrafter"/>
</dbReference>
<feature type="compositionally biased region" description="Basic and acidic residues" evidence="11">
    <location>
        <begin position="1"/>
        <end position="10"/>
    </location>
</feature>
<dbReference type="GO" id="GO:0046854">
    <property type="term" value="P:phosphatidylinositol phosphate biosynthetic process"/>
    <property type="evidence" value="ECO:0007669"/>
    <property type="project" value="InterPro"/>
</dbReference>
<accession>A0A9P7Y0D8</accession>
<dbReference type="InterPro" id="IPR000760">
    <property type="entry name" value="Inositol_monophosphatase-like"/>
</dbReference>
<keyword evidence="13" id="KW-1185">Reference proteome</keyword>
<name>A0A9P7Y0D8_9FUNG</name>
<keyword evidence="4 10" id="KW-0479">Metal-binding</keyword>
<dbReference type="PANTHER" id="PTHR43200:SF6">
    <property type="entry name" value="3'(2'),5'-BISPHOSPHATE NUCLEOTIDASE"/>
    <property type="match status" value="1"/>
</dbReference>
<feature type="binding site" evidence="10">
    <location>
        <position position="151"/>
    </location>
    <ligand>
        <name>Mg(2+)</name>
        <dbReference type="ChEBI" id="CHEBI:18420"/>
        <label>1</label>
        <note>catalytic</note>
    </ligand>
</feature>
<evidence type="ECO:0000256" key="2">
    <source>
        <dbReference type="ARBA" id="ARBA00009759"/>
    </source>
</evidence>
<dbReference type="EC" id="3.1.3.7" evidence="3"/>
<dbReference type="Gene3D" id="3.30.540.10">
    <property type="entry name" value="Fructose-1,6-Bisphosphatase, subunit A, domain 1"/>
    <property type="match status" value="1"/>
</dbReference>
<dbReference type="CDD" id="cd01517">
    <property type="entry name" value="PAP_phosphatase"/>
    <property type="match status" value="1"/>
</dbReference>
<evidence type="ECO:0000256" key="11">
    <source>
        <dbReference type="SAM" id="MobiDB-lite"/>
    </source>
</evidence>
<dbReference type="PRINTS" id="PR00377">
    <property type="entry name" value="IMPHPHTASES"/>
</dbReference>
<evidence type="ECO:0000256" key="9">
    <source>
        <dbReference type="ARBA" id="ARBA00044484"/>
    </source>
</evidence>
<evidence type="ECO:0000256" key="4">
    <source>
        <dbReference type="ARBA" id="ARBA00022723"/>
    </source>
</evidence>
<comment type="similarity">
    <text evidence="2">Belongs to the inositol monophosphatase superfamily.</text>
</comment>
<proteinExistence type="inferred from homology"/>
<dbReference type="EMBL" id="JAHRHY010000005">
    <property type="protein sequence ID" value="KAG9069194.1"/>
    <property type="molecule type" value="Genomic_DNA"/>
</dbReference>
<dbReference type="Gene3D" id="3.40.190.80">
    <property type="match status" value="1"/>
</dbReference>
<keyword evidence="5" id="KW-0378">Hydrolase</keyword>
<dbReference type="OrthoDB" id="411145at2759"/>
<comment type="caution">
    <text evidence="12">The sequence shown here is derived from an EMBL/GenBank/DDBJ whole genome shotgun (WGS) entry which is preliminary data.</text>
</comment>
<dbReference type="NCBIfam" id="TIGR01330">
    <property type="entry name" value="bisphos_HAL2"/>
    <property type="match status" value="1"/>
</dbReference>
<dbReference type="PROSITE" id="PS00629">
    <property type="entry name" value="IMP_1"/>
    <property type="match status" value="1"/>
</dbReference>
<evidence type="ECO:0000256" key="1">
    <source>
        <dbReference type="ARBA" id="ARBA00001946"/>
    </source>
</evidence>
<comment type="catalytic activity">
    <reaction evidence="8">
        <text>adenosine 3',5'-bisphosphate + H2O = AMP + phosphate</text>
        <dbReference type="Rhea" id="RHEA:10040"/>
        <dbReference type="ChEBI" id="CHEBI:15377"/>
        <dbReference type="ChEBI" id="CHEBI:43474"/>
        <dbReference type="ChEBI" id="CHEBI:58343"/>
        <dbReference type="ChEBI" id="CHEBI:456215"/>
        <dbReference type="EC" id="3.1.3.7"/>
    </reaction>
    <physiologicalReaction direction="left-to-right" evidence="8">
        <dbReference type="Rhea" id="RHEA:10041"/>
    </physiologicalReaction>
</comment>
<dbReference type="InterPro" id="IPR020583">
    <property type="entry name" value="Inositol_monoP_metal-BS"/>
</dbReference>
<reference evidence="12" key="1">
    <citation type="submission" date="2021-06" db="EMBL/GenBank/DDBJ databases">
        <title>Genome Sequence of Mortierella hyaline Strain SCG-10, a Cold-Adapted, Nitrate-Reducing Fungus Isolated from Soil in Minnesota, USA.</title>
        <authorList>
            <person name="Aldossari N."/>
        </authorList>
    </citation>
    <scope>NUCLEOTIDE SEQUENCE</scope>
    <source>
        <strain evidence="12">SCG-10</strain>
    </source>
</reference>
<feature type="binding site" evidence="10">
    <location>
        <position position="148"/>
    </location>
    <ligand>
        <name>Mg(2+)</name>
        <dbReference type="ChEBI" id="CHEBI:18420"/>
        <label>1</label>
        <note>catalytic</note>
    </ligand>
</feature>
<evidence type="ECO:0000256" key="5">
    <source>
        <dbReference type="ARBA" id="ARBA00022801"/>
    </source>
</evidence>
<feature type="region of interest" description="Disordered" evidence="11">
    <location>
        <begin position="1"/>
        <end position="21"/>
    </location>
</feature>
<dbReference type="SUPFAM" id="SSF56655">
    <property type="entry name" value="Carbohydrate phosphatase"/>
    <property type="match status" value="1"/>
</dbReference>
<dbReference type="InterPro" id="IPR020550">
    <property type="entry name" value="Inositol_monophosphatase_CS"/>
</dbReference>
<feature type="binding site" evidence="10">
    <location>
        <position position="295"/>
    </location>
    <ligand>
        <name>Mg(2+)</name>
        <dbReference type="ChEBI" id="CHEBI:18420"/>
        <label>1</label>
        <note>catalytic</note>
    </ligand>
</feature>
<comment type="catalytic activity">
    <reaction evidence="9">
        <text>3'-phosphoadenylyl sulfate + H2O = adenosine 5'-phosphosulfate + phosphate</text>
        <dbReference type="Rhea" id="RHEA:77639"/>
        <dbReference type="ChEBI" id="CHEBI:15377"/>
        <dbReference type="ChEBI" id="CHEBI:43474"/>
        <dbReference type="ChEBI" id="CHEBI:58243"/>
        <dbReference type="ChEBI" id="CHEBI:58339"/>
        <dbReference type="EC" id="3.1.3.7"/>
    </reaction>
    <physiologicalReaction direction="left-to-right" evidence="9">
        <dbReference type="Rhea" id="RHEA:77640"/>
    </physiologicalReaction>
</comment>
<organism evidence="12 13">
    <name type="scientific">Linnemannia hyalina</name>
    <dbReference type="NCBI Taxonomy" id="64524"/>
    <lineage>
        <taxon>Eukaryota</taxon>
        <taxon>Fungi</taxon>
        <taxon>Fungi incertae sedis</taxon>
        <taxon>Mucoromycota</taxon>
        <taxon>Mortierellomycotina</taxon>
        <taxon>Mortierellomycetes</taxon>
        <taxon>Mortierellales</taxon>
        <taxon>Mortierellaceae</taxon>
        <taxon>Linnemannia</taxon>
    </lineage>
</organism>
<dbReference type="Pfam" id="PF00459">
    <property type="entry name" value="Inositol_P"/>
    <property type="match status" value="1"/>
</dbReference>
<evidence type="ECO:0000256" key="3">
    <source>
        <dbReference type="ARBA" id="ARBA00012633"/>
    </source>
</evidence>
<dbReference type="InterPro" id="IPR006239">
    <property type="entry name" value="DPNP"/>
</dbReference>
<evidence type="ECO:0000256" key="6">
    <source>
        <dbReference type="ARBA" id="ARBA00022842"/>
    </source>
</evidence>
<dbReference type="PROSITE" id="PS00630">
    <property type="entry name" value="IMP_2"/>
    <property type="match status" value="1"/>
</dbReference>
<comment type="cofactor">
    <cofactor evidence="1 10">
        <name>Mg(2+)</name>
        <dbReference type="ChEBI" id="CHEBI:18420"/>
    </cofactor>
</comment>
<dbReference type="GO" id="GO:0008441">
    <property type="term" value="F:3'(2'),5'-bisphosphate nucleotidase activity"/>
    <property type="evidence" value="ECO:0007669"/>
    <property type="project" value="UniProtKB-EC"/>
</dbReference>
<protein>
    <recommendedName>
        <fullName evidence="3">3'(2'),5'-bisphosphate nucleotidase</fullName>
        <ecNumber evidence="3">3.1.3.7</ecNumber>
    </recommendedName>
</protein>
<comment type="catalytic activity">
    <reaction evidence="7">
        <text>adenosine 2',5'-bisphosphate + H2O = AMP + phosphate</text>
        <dbReference type="Rhea" id="RHEA:77643"/>
        <dbReference type="ChEBI" id="CHEBI:15377"/>
        <dbReference type="ChEBI" id="CHEBI:43474"/>
        <dbReference type="ChEBI" id="CHEBI:194156"/>
        <dbReference type="ChEBI" id="CHEBI:456215"/>
        <dbReference type="EC" id="3.1.3.7"/>
    </reaction>
    <physiologicalReaction direction="left-to-right" evidence="7">
        <dbReference type="Rhea" id="RHEA:77644"/>
    </physiologicalReaction>
</comment>
<evidence type="ECO:0000256" key="8">
    <source>
        <dbReference type="ARBA" id="ARBA00044479"/>
    </source>
</evidence>
<dbReference type="InterPro" id="IPR051090">
    <property type="entry name" value="Inositol_monoP_superfamily"/>
</dbReference>
<dbReference type="Proteomes" id="UP000707451">
    <property type="component" value="Unassembled WGS sequence"/>
</dbReference>
<sequence length="357" mass="38243">MTDTSTDRLNHTHLSPSHSNDPALAFAAERAVAIHAVLSASKVCQRVFTKLVNGETITKKDKSPVTIGDFSAQAVINSILHKSFPEDPIVGEEDSKDLRGEEGRQMREKVLELANSGLDQALSEDSLLETIDRGTFAGGAHGRMWALDPIDGTKGFLRGEQFAVCLALIVDGQVQVGVMGCPNLPVDAKDKDGEKGCLFITVKGQGAFQRNFSSTEETPISMSSIQSLADASFCESVESGHSNQSDSARIAHLLGITKAPVRMDSQCKYCSLSRGDAEVYLRLPVSATYEEKIWDHASGSLLVSEAGGIVSDIHGQPLDFSKGRTLATNSGVIAAHAKIHGRVIEAVQKVLFPEGKL</sequence>
<evidence type="ECO:0000313" key="13">
    <source>
        <dbReference type="Proteomes" id="UP000707451"/>
    </source>
</evidence>
<keyword evidence="6 10" id="KW-0460">Magnesium</keyword>
<gene>
    <name evidence="12" type="ORF">KI688_010091</name>
</gene>
<evidence type="ECO:0000313" key="12">
    <source>
        <dbReference type="EMBL" id="KAG9069194.1"/>
    </source>
</evidence>
<dbReference type="GO" id="GO:0046872">
    <property type="term" value="F:metal ion binding"/>
    <property type="evidence" value="ECO:0007669"/>
    <property type="project" value="UniProtKB-KW"/>
</dbReference>
<dbReference type="FunFam" id="3.40.190.80:FF:000003">
    <property type="entry name" value="PAP-specific phosphatase HAL2-like"/>
    <property type="match status" value="1"/>
</dbReference>
<evidence type="ECO:0000256" key="10">
    <source>
        <dbReference type="PIRSR" id="PIRSR600760-2"/>
    </source>
</evidence>
<evidence type="ECO:0000256" key="7">
    <source>
        <dbReference type="ARBA" id="ARBA00044466"/>
    </source>
</evidence>
<feature type="binding site" evidence="10">
    <location>
        <position position="150"/>
    </location>
    <ligand>
        <name>Mg(2+)</name>
        <dbReference type="ChEBI" id="CHEBI:18420"/>
        <label>1</label>
        <note>catalytic</note>
    </ligand>
</feature>
<dbReference type="AlphaFoldDB" id="A0A9P7Y0D8"/>